<dbReference type="PROSITE" id="PS01022">
    <property type="entry name" value="PTR2_1"/>
    <property type="match status" value="1"/>
</dbReference>
<dbReference type="Pfam" id="PF00854">
    <property type="entry name" value="PTR2"/>
    <property type="match status" value="1"/>
</dbReference>
<evidence type="ECO:0000256" key="9">
    <source>
        <dbReference type="ARBA" id="ARBA00069644"/>
    </source>
</evidence>
<feature type="transmembrane region" description="Helical" evidence="11">
    <location>
        <begin position="143"/>
        <end position="163"/>
    </location>
</feature>
<feature type="transmembrane region" description="Helical" evidence="11">
    <location>
        <begin position="323"/>
        <end position="341"/>
    </location>
</feature>
<comment type="subcellular location">
    <subcellularLocation>
        <location evidence="1">Cell membrane</location>
        <topology evidence="1">Multi-pass membrane protein</topology>
    </subcellularLocation>
    <subcellularLocation>
        <location evidence="10">Membrane</location>
        <topology evidence="10">Multi-pass membrane protein</topology>
    </subcellularLocation>
</comment>
<evidence type="ECO:0000256" key="6">
    <source>
        <dbReference type="ARBA" id="ARBA00022989"/>
    </source>
</evidence>
<evidence type="ECO:0000256" key="11">
    <source>
        <dbReference type="SAM" id="Phobius"/>
    </source>
</evidence>
<feature type="transmembrane region" description="Helical" evidence="11">
    <location>
        <begin position="245"/>
        <end position="266"/>
    </location>
</feature>
<dbReference type="NCBIfam" id="TIGR00924">
    <property type="entry name" value="yjdL_sub1_fam"/>
    <property type="match status" value="1"/>
</dbReference>
<evidence type="ECO:0000256" key="5">
    <source>
        <dbReference type="ARBA" id="ARBA00022692"/>
    </source>
</evidence>
<dbReference type="OrthoDB" id="9772725at2"/>
<dbReference type="InterPro" id="IPR000109">
    <property type="entry name" value="POT_fam"/>
</dbReference>
<reference evidence="12 13" key="1">
    <citation type="submission" date="2019-01" db="EMBL/GenBank/DDBJ databases">
        <title>Weissella sp. nov., a novel lactic acid bacterium isolated from animal feces.</title>
        <authorList>
            <person name="Wang L.-T."/>
        </authorList>
    </citation>
    <scope>NUCLEOTIDE SEQUENCE [LARGE SCALE GENOMIC DNA]</scope>
    <source>
        <strain evidence="12 13">8H-2</strain>
    </source>
</reference>
<dbReference type="AlphaFoldDB" id="A0A6C2C536"/>
<feature type="transmembrane region" description="Helical" evidence="11">
    <location>
        <begin position="420"/>
        <end position="441"/>
    </location>
</feature>
<dbReference type="InterPro" id="IPR036259">
    <property type="entry name" value="MFS_trans_sf"/>
</dbReference>
<keyword evidence="13" id="KW-1185">Reference proteome</keyword>
<feature type="transmembrane region" description="Helical" evidence="11">
    <location>
        <begin position="85"/>
        <end position="103"/>
    </location>
</feature>
<dbReference type="InterPro" id="IPR018456">
    <property type="entry name" value="PTR2_symporter_CS"/>
</dbReference>
<keyword evidence="5 10" id="KW-0812">Transmembrane</keyword>
<dbReference type="PANTHER" id="PTHR23517">
    <property type="entry name" value="RESISTANCE PROTEIN MDTM, PUTATIVE-RELATED-RELATED"/>
    <property type="match status" value="1"/>
</dbReference>
<organism evidence="12 13">
    <name type="scientific">Weissella muntiaci</name>
    <dbReference type="NCBI Taxonomy" id="2508881"/>
    <lineage>
        <taxon>Bacteria</taxon>
        <taxon>Bacillati</taxon>
        <taxon>Bacillota</taxon>
        <taxon>Bacilli</taxon>
        <taxon>Lactobacillales</taxon>
        <taxon>Lactobacillaceae</taxon>
        <taxon>Weissella</taxon>
    </lineage>
</organism>
<evidence type="ECO:0000256" key="3">
    <source>
        <dbReference type="ARBA" id="ARBA00022448"/>
    </source>
</evidence>
<evidence type="ECO:0000256" key="10">
    <source>
        <dbReference type="RuleBase" id="RU003755"/>
    </source>
</evidence>
<keyword evidence="3 10" id="KW-0813">Transport</keyword>
<dbReference type="PANTHER" id="PTHR23517:SF15">
    <property type="entry name" value="PROTON-DEPENDENT OLIGOPEPTIDE FAMILY TRANSPORT PROTEIN"/>
    <property type="match status" value="1"/>
</dbReference>
<name>A0A6C2C536_9LACO</name>
<dbReference type="GO" id="GO:0005886">
    <property type="term" value="C:plasma membrane"/>
    <property type="evidence" value="ECO:0007669"/>
    <property type="project" value="UniProtKB-SubCell"/>
</dbReference>
<feature type="transmembrane region" description="Helical" evidence="11">
    <location>
        <begin position="278"/>
        <end position="294"/>
    </location>
</feature>
<dbReference type="InterPro" id="IPR005279">
    <property type="entry name" value="Dipep/tripep_permease"/>
</dbReference>
<gene>
    <name evidence="12" type="ORF">ESZ50_07480</name>
</gene>
<comment type="function">
    <text evidence="8">Proton-dependent uptake of di- or tri-peptides.</text>
</comment>
<dbReference type="GO" id="GO:0042937">
    <property type="term" value="F:tripeptide transmembrane transporter activity"/>
    <property type="evidence" value="ECO:0007669"/>
    <property type="project" value="UniProtKB-ARBA"/>
</dbReference>
<keyword evidence="4" id="KW-1003">Cell membrane</keyword>
<feature type="transmembrane region" description="Helical" evidence="11">
    <location>
        <begin position="353"/>
        <end position="373"/>
    </location>
</feature>
<protein>
    <recommendedName>
        <fullName evidence="9">Di-/tripeptide transporter</fullName>
    </recommendedName>
</protein>
<evidence type="ECO:0000256" key="1">
    <source>
        <dbReference type="ARBA" id="ARBA00004651"/>
    </source>
</evidence>
<accession>A0A6C2C536</accession>
<feature type="transmembrane region" description="Helical" evidence="11">
    <location>
        <begin position="447"/>
        <end position="467"/>
    </location>
</feature>
<dbReference type="GO" id="GO:0015333">
    <property type="term" value="F:peptide:proton symporter activity"/>
    <property type="evidence" value="ECO:0007669"/>
    <property type="project" value="UniProtKB-ARBA"/>
</dbReference>
<dbReference type="FunFam" id="1.20.1250.20:FF:000017">
    <property type="entry name" value="Dipeptide and tripeptide permease A"/>
    <property type="match status" value="1"/>
</dbReference>
<dbReference type="Gene3D" id="1.20.1250.20">
    <property type="entry name" value="MFS general substrate transporter like domains"/>
    <property type="match status" value="1"/>
</dbReference>
<comment type="caution">
    <text evidence="12">The sequence shown here is derived from an EMBL/GenBank/DDBJ whole genome shotgun (WGS) entry which is preliminary data.</text>
</comment>
<dbReference type="InterPro" id="IPR050171">
    <property type="entry name" value="MFS_Transporters"/>
</dbReference>
<dbReference type="PROSITE" id="PS01023">
    <property type="entry name" value="PTR2_2"/>
    <property type="match status" value="1"/>
</dbReference>
<feature type="transmembrane region" description="Helical" evidence="11">
    <location>
        <begin position="385"/>
        <end position="408"/>
    </location>
</feature>
<feature type="transmembrane region" description="Helical" evidence="11">
    <location>
        <begin position="24"/>
        <end position="41"/>
    </location>
</feature>
<evidence type="ECO:0000256" key="8">
    <source>
        <dbReference type="ARBA" id="ARBA00059575"/>
    </source>
</evidence>
<feature type="transmembrane region" description="Helical" evidence="11">
    <location>
        <begin position="169"/>
        <end position="192"/>
    </location>
</feature>
<evidence type="ECO:0000256" key="7">
    <source>
        <dbReference type="ARBA" id="ARBA00023136"/>
    </source>
</evidence>
<evidence type="ECO:0000256" key="2">
    <source>
        <dbReference type="ARBA" id="ARBA00005982"/>
    </source>
</evidence>
<comment type="similarity">
    <text evidence="2 10">Belongs to the major facilitator superfamily. Proton-dependent oligopeptide transporter (POT/PTR) (TC 2.A.17) family.</text>
</comment>
<evidence type="ECO:0000256" key="4">
    <source>
        <dbReference type="ARBA" id="ARBA00022475"/>
    </source>
</evidence>
<dbReference type="Proteomes" id="UP000371977">
    <property type="component" value="Unassembled WGS sequence"/>
</dbReference>
<evidence type="ECO:0000313" key="13">
    <source>
        <dbReference type="Proteomes" id="UP000371977"/>
    </source>
</evidence>
<dbReference type="RefSeq" id="WP_148622940.1">
    <property type="nucleotide sequence ID" value="NZ_SDGZ01000015.1"/>
</dbReference>
<dbReference type="CDD" id="cd17346">
    <property type="entry name" value="MFS_DtpA_like"/>
    <property type="match status" value="1"/>
</dbReference>
<sequence length="479" mass="52598">MEKRFFGQPRALSTLFMTEMWERFSYYGMRAILLFYMWHLISTGDLHVAKATAASIMAIYASMVYLSGAIGGYIADRILGAQKTVFWGGIFIMFGHIALALPFGATALFASITLIIIGTGLLKSNVSALVGSLYDLNDPKRDAGFSIFVFGINLGSFISPILVGMTQRAAGYHIAFSLAAIGMFFGLLQYYFGRKHLDESTNHPTDPLKADELQTITKRAIAIIVLLAIVIGGMFILHWNSLENFINLITIVAVLIPVAYFVLILNSKKITKVERSHVFAYIPFFLAAVLFWAIEEQGSIVLATFAAERVDTTMIPASLYQSLNPLFIMLYTPLFVWLWTHWRKNQPSSPTKFAVGLMFAGASFLIMALPGILHGTSAKASPAWLIASWALVIIGEMLISPVGLSVTTKLAPKAFNSQMMSMWFLAAAMGSALNAQLVTLYNPANEITYFLGFGAVAVVLGLILLAISKMVQRLMIDVS</sequence>
<keyword evidence="6 11" id="KW-1133">Transmembrane helix</keyword>
<keyword evidence="7 11" id="KW-0472">Membrane</keyword>
<feature type="transmembrane region" description="Helical" evidence="11">
    <location>
        <begin position="109"/>
        <end position="131"/>
    </location>
</feature>
<feature type="transmembrane region" description="Helical" evidence="11">
    <location>
        <begin position="220"/>
        <end position="239"/>
    </location>
</feature>
<dbReference type="GO" id="GO:0071916">
    <property type="term" value="F:dipeptide transmembrane transporter activity"/>
    <property type="evidence" value="ECO:0007669"/>
    <property type="project" value="UniProtKB-ARBA"/>
</dbReference>
<feature type="transmembrane region" description="Helical" evidence="11">
    <location>
        <begin position="53"/>
        <end position="73"/>
    </location>
</feature>
<dbReference type="GO" id="GO:0035443">
    <property type="term" value="P:tripeptide transmembrane transport"/>
    <property type="evidence" value="ECO:0007669"/>
    <property type="project" value="UniProtKB-ARBA"/>
</dbReference>
<evidence type="ECO:0000313" key="12">
    <source>
        <dbReference type="EMBL" id="TYC49078.1"/>
    </source>
</evidence>
<dbReference type="SUPFAM" id="SSF103473">
    <property type="entry name" value="MFS general substrate transporter"/>
    <property type="match status" value="1"/>
</dbReference>
<dbReference type="EMBL" id="SDGZ01000015">
    <property type="protein sequence ID" value="TYC49078.1"/>
    <property type="molecule type" value="Genomic_DNA"/>
</dbReference>
<proteinExistence type="inferred from homology"/>